<dbReference type="InterPro" id="IPR005835">
    <property type="entry name" value="NTP_transferase_dom"/>
</dbReference>
<dbReference type="Pfam" id="PF00483">
    <property type="entry name" value="NTP_transferase"/>
    <property type="match status" value="1"/>
</dbReference>
<dbReference type="EMBL" id="CP040089">
    <property type="protein sequence ID" value="QGA81016.1"/>
    <property type="molecule type" value="Genomic_DNA"/>
</dbReference>
<feature type="domain" description="Mannose-1-phosphate guanyltransferase C-terminal" evidence="4">
    <location>
        <begin position="245"/>
        <end position="338"/>
    </location>
</feature>
<dbReference type="PANTHER" id="PTHR43584">
    <property type="entry name" value="NUCLEOTIDYL TRANSFERASE"/>
    <property type="match status" value="1"/>
</dbReference>
<dbReference type="InterPro" id="IPR029044">
    <property type="entry name" value="Nucleotide-diphossugar_trans"/>
</dbReference>
<keyword evidence="2 5" id="KW-0548">Nucleotidyltransferase</keyword>
<feature type="domain" description="Nucleotidyl transferase" evidence="3">
    <location>
        <begin position="13"/>
        <end position="221"/>
    </location>
</feature>
<keyword evidence="6" id="KW-1185">Reference proteome</keyword>
<dbReference type="Gene3D" id="2.160.10.10">
    <property type="entry name" value="Hexapeptide repeat proteins"/>
    <property type="match status" value="1"/>
</dbReference>
<dbReference type="EC" id="2.7.7.23" evidence="5"/>
<evidence type="ECO:0000256" key="2">
    <source>
        <dbReference type="ARBA" id="ARBA00022695"/>
    </source>
</evidence>
<dbReference type="Gene3D" id="3.90.550.10">
    <property type="entry name" value="Spore Coat Polysaccharide Biosynthesis Protein SpsA, Chain A"/>
    <property type="match status" value="1"/>
</dbReference>
<dbReference type="KEGG" id="ncon:LC1Nh_1149"/>
<dbReference type="RefSeq" id="WP_153550764.1">
    <property type="nucleotide sequence ID" value="NZ_CP040089.1"/>
</dbReference>
<organism evidence="5 6">
    <name type="scientific">Candidatus Nanohalobium constans</name>
    <dbReference type="NCBI Taxonomy" id="2565781"/>
    <lineage>
        <taxon>Archaea</taxon>
        <taxon>Candidatus Nanohalarchaeota</taxon>
        <taxon>Candidatus Nanohalobia</taxon>
        <taxon>Candidatus Nanohalobiales</taxon>
        <taxon>Candidatus Nanohalobiaceae</taxon>
        <taxon>Candidatus Nanohalobium</taxon>
    </lineage>
</organism>
<gene>
    <name evidence="5" type="primary">glmU</name>
    <name evidence="5" type="ORF">LC1Nh_1149</name>
</gene>
<keyword evidence="1 5" id="KW-0808">Transferase</keyword>
<evidence type="ECO:0000259" key="3">
    <source>
        <dbReference type="Pfam" id="PF00483"/>
    </source>
</evidence>
<sequence>MKAIIPCAEKEENLFPFSETKPTALMPVMGKPLIEHNIEALEENGVEEIYIVVNHLQEQFSDRFKDRDGVKLVHQEELDGTASAVKTCDFIEDDFLVLNGDVIVSERDIGNLLQKFRNTGETSILATDEKAPEKFGVLSIQNDEVADIQEKPEEPENPLVNTGIYVFSPEIFEAIEDLEEDETSITDAVRDLIESEGARFELVQDYWIDIGSGEKLWKADQIKREYEIEESEISGKAEVSEDAAIEGEAVVEEGAEIKPGTVIEGKCFIGENSIVGPNTTIRGSSIADNSQLDHCSIENSLVFESNIVDSFVAVEGTVLAEECDIKSGTVIRECLIGARSFIDMNNSIRGTKFVPDARTDLGEISK</sequence>
<dbReference type="AlphaFoldDB" id="A0A5Q0UHF7"/>
<dbReference type="Pfam" id="PF25087">
    <property type="entry name" value="GMPPB_C"/>
    <property type="match status" value="1"/>
</dbReference>
<evidence type="ECO:0000259" key="4">
    <source>
        <dbReference type="Pfam" id="PF25087"/>
    </source>
</evidence>
<name>A0A5Q0UHF7_9ARCH</name>
<evidence type="ECO:0000256" key="1">
    <source>
        <dbReference type="ARBA" id="ARBA00022679"/>
    </source>
</evidence>
<dbReference type="GO" id="GO:0019134">
    <property type="term" value="F:glucosamine-1-phosphate N-acetyltransferase activity"/>
    <property type="evidence" value="ECO:0007669"/>
    <property type="project" value="UniProtKB-EC"/>
</dbReference>
<dbReference type="EC" id="2.3.1.157" evidence="5"/>
<dbReference type="GO" id="GO:0003977">
    <property type="term" value="F:UDP-N-acetylglucosamine diphosphorylase activity"/>
    <property type="evidence" value="ECO:0007669"/>
    <property type="project" value="UniProtKB-EC"/>
</dbReference>
<dbReference type="InterPro" id="IPR056729">
    <property type="entry name" value="GMPPB_C"/>
</dbReference>
<dbReference type="InterPro" id="IPR050065">
    <property type="entry name" value="GlmU-like"/>
</dbReference>
<dbReference type="SUPFAM" id="SSF53448">
    <property type="entry name" value="Nucleotide-diphospho-sugar transferases"/>
    <property type="match status" value="1"/>
</dbReference>
<dbReference type="OrthoDB" id="15372at2157"/>
<dbReference type="PANTHER" id="PTHR43584:SF8">
    <property type="entry name" value="N-ACETYLMURAMATE ALPHA-1-PHOSPHATE URIDYLYLTRANSFERASE"/>
    <property type="match status" value="1"/>
</dbReference>
<evidence type="ECO:0000313" key="6">
    <source>
        <dbReference type="Proteomes" id="UP000377803"/>
    </source>
</evidence>
<dbReference type="GeneID" id="42365547"/>
<proteinExistence type="predicted"/>
<reference evidence="6" key="1">
    <citation type="submission" date="2019-05" db="EMBL/GenBank/DDBJ databases">
        <title>Candidatus Nanohalobium constans, a novel model system to study the DPANN nano-sized archaea: genomic and physiological characterization of a nanoarchaeon co-cultured with its chitinotrophic host.</title>
        <authorList>
            <person name="La Cono V."/>
            <person name="Arcadi E."/>
            <person name="Crisafi F."/>
            <person name="Denaro R."/>
            <person name="La Spada G."/>
            <person name="Messina E."/>
            <person name="Smedile F."/>
            <person name="Toshchakov S.V."/>
            <person name="Shevchenko M.A."/>
            <person name="Golyshin P.N."/>
            <person name="Golyshina O.V."/>
            <person name="Ferrer M."/>
            <person name="Rohde M."/>
            <person name="Mushegian A."/>
            <person name="Sorokin D.Y."/>
            <person name="Giuliano L."/>
            <person name="Yakimov M.M."/>
        </authorList>
    </citation>
    <scope>NUCLEOTIDE SEQUENCE [LARGE SCALE GENOMIC DNA]</scope>
    <source>
        <strain evidence="6">LC1Nh</strain>
    </source>
</reference>
<dbReference type="CDD" id="cd04181">
    <property type="entry name" value="NTP_transferase"/>
    <property type="match status" value="1"/>
</dbReference>
<protein>
    <submittedName>
        <fullName evidence="5">Bifunctional UDP-N-acetylglucosamine pyrophosphorylase / Glucosamine-1-phosphate N-acetyltransferase</fullName>
        <ecNumber evidence="5">2.3.1.157</ecNumber>
        <ecNumber evidence="5">2.7.7.23</ecNumber>
    </submittedName>
</protein>
<keyword evidence="5" id="KW-0012">Acyltransferase</keyword>
<dbReference type="Proteomes" id="UP000377803">
    <property type="component" value="Chromosome"/>
</dbReference>
<evidence type="ECO:0000313" key="5">
    <source>
        <dbReference type="EMBL" id="QGA81016.1"/>
    </source>
</evidence>
<accession>A0A5Q0UHF7</accession>